<organism evidence="8 9">
    <name type="scientific">Candidatus Yanofskybacteria bacterium GW2011_GWA1_41_6</name>
    <dbReference type="NCBI Taxonomy" id="1619020"/>
    <lineage>
        <taxon>Bacteria</taxon>
        <taxon>Candidatus Yanofskyibacteriota</taxon>
    </lineage>
</organism>
<feature type="transmembrane region" description="Helical" evidence="6">
    <location>
        <begin position="137"/>
        <end position="158"/>
    </location>
</feature>
<feature type="transmembrane region" description="Helical" evidence="6">
    <location>
        <begin position="20"/>
        <end position="41"/>
    </location>
</feature>
<feature type="transmembrane region" description="Helical" evidence="6">
    <location>
        <begin position="107"/>
        <end position="125"/>
    </location>
</feature>
<keyword evidence="3 6" id="KW-0812">Transmembrane</keyword>
<evidence type="ECO:0000259" key="7">
    <source>
        <dbReference type="Pfam" id="PF09335"/>
    </source>
</evidence>
<dbReference type="Pfam" id="PF09335">
    <property type="entry name" value="VTT_dom"/>
    <property type="match status" value="1"/>
</dbReference>
<dbReference type="PANTHER" id="PTHR42709">
    <property type="entry name" value="ALKALINE PHOSPHATASE LIKE PROTEIN"/>
    <property type="match status" value="1"/>
</dbReference>
<evidence type="ECO:0000256" key="2">
    <source>
        <dbReference type="ARBA" id="ARBA00022475"/>
    </source>
</evidence>
<feature type="domain" description="VTT" evidence="7">
    <location>
        <begin position="35"/>
        <end position="155"/>
    </location>
</feature>
<evidence type="ECO:0000256" key="4">
    <source>
        <dbReference type="ARBA" id="ARBA00022989"/>
    </source>
</evidence>
<dbReference type="InterPro" id="IPR032816">
    <property type="entry name" value="VTT_dom"/>
</dbReference>
<keyword evidence="4 6" id="KW-1133">Transmembrane helix</keyword>
<dbReference type="EMBL" id="LCBQ01000038">
    <property type="protein sequence ID" value="KKS12635.1"/>
    <property type="molecule type" value="Genomic_DNA"/>
</dbReference>
<evidence type="ECO:0000256" key="5">
    <source>
        <dbReference type="ARBA" id="ARBA00023136"/>
    </source>
</evidence>
<name>A0A0G0WIE0_9BACT</name>
<dbReference type="InterPro" id="IPR051311">
    <property type="entry name" value="DedA_domain"/>
</dbReference>
<dbReference type="Proteomes" id="UP000034380">
    <property type="component" value="Unassembled WGS sequence"/>
</dbReference>
<dbReference type="AlphaFoldDB" id="A0A0G0WIE0"/>
<evidence type="ECO:0000256" key="1">
    <source>
        <dbReference type="ARBA" id="ARBA00004651"/>
    </source>
</evidence>
<dbReference type="PANTHER" id="PTHR42709:SF6">
    <property type="entry name" value="UNDECAPRENYL PHOSPHATE TRANSPORTER A"/>
    <property type="match status" value="1"/>
</dbReference>
<keyword evidence="2" id="KW-1003">Cell membrane</keyword>
<feature type="transmembrane region" description="Helical" evidence="6">
    <location>
        <begin position="164"/>
        <end position="188"/>
    </location>
</feature>
<proteinExistence type="predicted"/>
<reference evidence="8 9" key="1">
    <citation type="journal article" date="2015" name="Nature">
        <title>rRNA introns, odd ribosomes, and small enigmatic genomes across a large radiation of phyla.</title>
        <authorList>
            <person name="Brown C.T."/>
            <person name="Hug L.A."/>
            <person name="Thomas B.C."/>
            <person name="Sharon I."/>
            <person name="Castelle C.J."/>
            <person name="Singh A."/>
            <person name="Wilkins M.J."/>
            <person name="Williams K.H."/>
            <person name="Banfield J.F."/>
        </authorList>
    </citation>
    <scope>NUCLEOTIDE SEQUENCE [LARGE SCALE GENOMIC DNA]</scope>
</reference>
<comment type="caution">
    <text evidence="8">The sequence shown here is derived from an EMBL/GenBank/DDBJ whole genome shotgun (WGS) entry which is preliminary data.</text>
</comment>
<evidence type="ECO:0000256" key="6">
    <source>
        <dbReference type="SAM" id="Phobius"/>
    </source>
</evidence>
<comment type="subcellular location">
    <subcellularLocation>
        <location evidence="1">Cell membrane</location>
        <topology evidence="1">Multi-pass membrane protein</topology>
    </subcellularLocation>
</comment>
<sequence>METFFSFFQSNFPAIIHYRYLFLFLGATIEGMNTIILAGFLASIGSVALLPAFLLSVLGVIINGYIWYMVGYFAGAKPIDKWGRKDPKSRKIIEKVEEYFEKYSGRAIVFTKLTWSLTIATLIMAGSFKYDLKRFGWYNFLGSAGWATLTFFIGYFFGESYKWLLSYLTNVFYALIFLGGAIAIMYFIKMSFRSAFIRSLLLTDRIKEFSDKMKDGIDKFLSDKE</sequence>
<accession>A0A0G0WIE0</accession>
<feature type="transmembrane region" description="Helical" evidence="6">
    <location>
        <begin position="48"/>
        <end position="68"/>
    </location>
</feature>
<protein>
    <recommendedName>
        <fullName evidence="7">VTT domain-containing protein</fullName>
    </recommendedName>
</protein>
<evidence type="ECO:0000313" key="9">
    <source>
        <dbReference type="Proteomes" id="UP000034380"/>
    </source>
</evidence>
<evidence type="ECO:0000256" key="3">
    <source>
        <dbReference type="ARBA" id="ARBA00022692"/>
    </source>
</evidence>
<dbReference type="GO" id="GO:0005886">
    <property type="term" value="C:plasma membrane"/>
    <property type="evidence" value="ECO:0007669"/>
    <property type="project" value="UniProtKB-SubCell"/>
</dbReference>
<evidence type="ECO:0000313" key="8">
    <source>
        <dbReference type="EMBL" id="KKS12635.1"/>
    </source>
</evidence>
<gene>
    <name evidence="8" type="ORF">UU70_C0038G0007</name>
</gene>
<keyword evidence="5 6" id="KW-0472">Membrane</keyword>